<protein>
    <submittedName>
        <fullName evidence="1">Uncharacterized protein</fullName>
    </submittedName>
</protein>
<dbReference type="EMBL" id="CH445326">
    <property type="protein sequence ID" value="EAT91366.1"/>
    <property type="molecule type" value="Genomic_DNA"/>
</dbReference>
<proteinExistence type="predicted"/>
<evidence type="ECO:0000313" key="1">
    <source>
        <dbReference type="EMBL" id="EAT91366.1"/>
    </source>
</evidence>
<dbReference type="Proteomes" id="UP000001055">
    <property type="component" value="Unassembled WGS sequence"/>
</dbReference>
<sequence>MLSKLRKATRAAGSKLDIRPKPVAKMEGLLALPGEIRNLLYSAIMDGDRQEPLIVAHRNPGMIIEFRDSKFETLYAPEIERHKEHVYIAIHIKAKFNEHWMETRGCFSSRYMQSEADWMSKIGPQFEGMGGVSAEILLKVVRTCHYKRSAGTGRGSEYGPAFRLARDMAFTNTLRGPDRKATPPTRAH</sequence>
<reference evidence="2" key="1">
    <citation type="journal article" date="2007" name="Plant Cell">
        <title>Dothideomycete-plant interactions illuminated by genome sequencing and EST analysis of the wheat pathogen Stagonospora nodorum.</title>
        <authorList>
            <person name="Hane J.K."/>
            <person name="Lowe R.G."/>
            <person name="Solomon P.S."/>
            <person name="Tan K.C."/>
            <person name="Schoch C.L."/>
            <person name="Spatafora J.W."/>
            <person name="Crous P.W."/>
            <person name="Kodira C."/>
            <person name="Birren B.W."/>
            <person name="Galagan J.E."/>
            <person name="Torriani S.F."/>
            <person name="McDonald B.A."/>
            <person name="Oliver R.P."/>
        </authorList>
    </citation>
    <scope>NUCLEOTIDE SEQUENCE [LARGE SCALE GENOMIC DNA]</scope>
    <source>
        <strain evidence="2">SN15 / ATCC MYA-4574 / FGSC 10173</strain>
    </source>
</reference>
<dbReference type="GeneID" id="5969194"/>
<dbReference type="KEGG" id="pno:SNOG_01717"/>
<gene>
    <name evidence="1" type="ORF">SNOG_01717</name>
</gene>
<name>Q0V2P7_PHANO</name>
<dbReference type="AlphaFoldDB" id="Q0V2P7"/>
<dbReference type="RefSeq" id="XP_001792349.1">
    <property type="nucleotide sequence ID" value="XM_001792297.1"/>
</dbReference>
<dbReference type="InParanoid" id="Q0V2P7"/>
<organism evidence="1 2">
    <name type="scientific">Phaeosphaeria nodorum (strain SN15 / ATCC MYA-4574 / FGSC 10173)</name>
    <name type="common">Glume blotch fungus</name>
    <name type="synonym">Parastagonospora nodorum</name>
    <dbReference type="NCBI Taxonomy" id="321614"/>
    <lineage>
        <taxon>Eukaryota</taxon>
        <taxon>Fungi</taxon>
        <taxon>Dikarya</taxon>
        <taxon>Ascomycota</taxon>
        <taxon>Pezizomycotina</taxon>
        <taxon>Dothideomycetes</taxon>
        <taxon>Pleosporomycetidae</taxon>
        <taxon>Pleosporales</taxon>
        <taxon>Pleosporineae</taxon>
        <taxon>Phaeosphaeriaceae</taxon>
        <taxon>Parastagonospora</taxon>
    </lineage>
</organism>
<evidence type="ECO:0000313" key="2">
    <source>
        <dbReference type="Proteomes" id="UP000001055"/>
    </source>
</evidence>
<dbReference type="VEuPathDB" id="FungiDB:JI435_434160"/>
<accession>Q0V2P7</accession>